<feature type="domain" description="GmrSD restriction endonucleases N-terminal" evidence="1">
    <location>
        <begin position="10"/>
        <end position="220"/>
    </location>
</feature>
<dbReference type="InterPro" id="IPR011089">
    <property type="entry name" value="GmrSD_C"/>
</dbReference>
<dbReference type="InterPro" id="IPR004919">
    <property type="entry name" value="GmrSD_N"/>
</dbReference>
<dbReference type="Pfam" id="PF03235">
    <property type="entry name" value="GmrSD_N"/>
    <property type="match status" value="1"/>
</dbReference>
<dbReference type="PANTHER" id="PTHR35149:SF2">
    <property type="entry name" value="DUF262 DOMAIN-CONTAINING PROTEIN"/>
    <property type="match status" value="1"/>
</dbReference>
<proteinExistence type="predicted"/>
<evidence type="ECO:0000313" key="5">
    <source>
        <dbReference type="Proteomes" id="UP000020529"/>
    </source>
</evidence>
<evidence type="ECO:0000259" key="2">
    <source>
        <dbReference type="Pfam" id="PF07510"/>
    </source>
</evidence>
<feature type="domain" description="GmrSD restriction endonucleases C-terminal" evidence="2">
    <location>
        <begin position="411"/>
        <end position="545"/>
    </location>
</feature>
<dbReference type="Pfam" id="PF18899">
    <property type="entry name" value="DUF5655"/>
    <property type="match status" value="1"/>
</dbReference>
<evidence type="ECO:0000259" key="1">
    <source>
        <dbReference type="Pfam" id="PF03235"/>
    </source>
</evidence>
<protein>
    <recommendedName>
        <fullName evidence="6">DUF262 domain-containing protein</fullName>
    </recommendedName>
</protein>
<dbReference type="Pfam" id="PF07510">
    <property type="entry name" value="GmrSD_C"/>
    <property type="match status" value="1"/>
</dbReference>
<reference evidence="4 5" key="1">
    <citation type="submission" date="2014-02" db="EMBL/GenBank/DDBJ databases">
        <authorList>
            <person name="Sears C."/>
            <person name="Carroll K."/>
            <person name="Sack B.R."/>
            <person name="Qadri F."/>
            <person name="Myers L.L."/>
            <person name="Chung G.-T."/>
            <person name="Escheverria P."/>
            <person name="Fraser C.M."/>
            <person name="Sadzewicz L."/>
            <person name="Shefchek K.A."/>
            <person name="Tallon L."/>
            <person name="Das S.P."/>
            <person name="Daugherty S."/>
            <person name="Mongodin E.F."/>
        </authorList>
    </citation>
    <scope>NUCLEOTIDE SEQUENCE [LARGE SCALE GENOMIC DNA]</scope>
    <source>
        <strain evidence="5">3988T(B)14</strain>
    </source>
</reference>
<dbReference type="Proteomes" id="UP000020529">
    <property type="component" value="Unassembled WGS sequence"/>
</dbReference>
<comment type="caution">
    <text evidence="4">The sequence shown here is derived from an EMBL/GenBank/DDBJ whole genome shotgun (WGS) entry which is preliminary data.</text>
</comment>
<dbReference type="EMBL" id="JGCY01000346">
    <property type="protein sequence ID" value="EXY73745.1"/>
    <property type="molecule type" value="Genomic_DNA"/>
</dbReference>
<feature type="domain" description="DUF5655" evidence="3">
    <location>
        <begin position="584"/>
        <end position="685"/>
    </location>
</feature>
<evidence type="ECO:0000313" key="4">
    <source>
        <dbReference type="EMBL" id="EXY73745.1"/>
    </source>
</evidence>
<dbReference type="PATRIC" id="fig|1339315.3.peg.3190"/>
<gene>
    <name evidence="4" type="ORF">M124_2488</name>
</gene>
<dbReference type="InterPro" id="IPR043714">
    <property type="entry name" value="DUF5655"/>
</dbReference>
<organism evidence="4 5">
    <name type="scientific">Bacteroides fragilis str. 3988T(B)14</name>
    <dbReference type="NCBI Taxonomy" id="1339315"/>
    <lineage>
        <taxon>Bacteria</taxon>
        <taxon>Pseudomonadati</taxon>
        <taxon>Bacteroidota</taxon>
        <taxon>Bacteroidia</taxon>
        <taxon>Bacteroidales</taxon>
        <taxon>Bacteroidaceae</taxon>
        <taxon>Bacteroides</taxon>
    </lineage>
</organism>
<dbReference type="AlphaFoldDB" id="A0A015VZU1"/>
<sequence length="691" mass="80182">MKASSNNLLSIIKGPRQFVIPIYQRTYSWQLVQCNQLLNDILRISNDSAVQGHFIGSIVYFQESIHTVSDVPKLLVIDGQQRLTTVSLLIAAIADFIKENAVEIDTSFTKLQNYYLINPEEDNELRYKLLLTRRDKDTYINLLKGIPRSEGMSQRIIENYDFFKSKINKENVVAIYSGVQRLFVVDVALEKEKDNPQLIFESMNSTGLDLSQADLIRNYVLMGQEVRLQTSLYESYWYPMEQGYGSEYAALFNSFMRDYLSVKTGTIPRIDMVYDAFKAYVIGGKAPDTISEVVKDIYTYSGYYVNMVLHKEPDKLLCGAFKRISQLRVDVSYPFLLPLYNDYVNEVISRDEFYEALCLVENYVFRRAICGIPTNSLNKTFATLYKSFDKANYMDGLKAAFLLLDSYKRFPNDTEFTTFLQTKDVYNFRNRNYLLNRLENFQRKEMVNISDYTIEHVMPQNPNLSHEWQEMLGEGWVEVQGKYLHTLGNLTLTGYNSELSDRPFQEKKSMEGGFDDSPIRLNSYLRRISSWNEEQILVRAGQLAEKAKEIWRFPLLSPETLEVYRSAERDPAEYTLEHYEYLKGDILTLFQALRRRIMNIDPSVKEELKKLYIAFKAYTNFVDVVPQKSRLRLSLNVAFADILDPKGLCKDVSNLGRWGNGDVEVGISNMNELDDIMELIQQAFDKQMEAN</sequence>
<evidence type="ECO:0000259" key="3">
    <source>
        <dbReference type="Pfam" id="PF18899"/>
    </source>
</evidence>
<evidence type="ECO:0008006" key="6">
    <source>
        <dbReference type="Google" id="ProtNLM"/>
    </source>
</evidence>
<accession>A0A015VZU1</accession>
<name>A0A015VZU1_BACFG</name>
<dbReference type="RefSeq" id="WP_014299112.1">
    <property type="nucleotide sequence ID" value="NZ_JGCY01000346.1"/>
</dbReference>
<dbReference type="PANTHER" id="PTHR35149">
    <property type="entry name" value="SLL5132 PROTEIN"/>
    <property type="match status" value="1"/>
</dbReference>